<dbReference type="EMBL" id="QGLE01000006">
    <property type="protein sequence ID" value="PWR22648.1"/>
    <property type="molecule type" value="Genomic_DNA"/>
</dbReference>
<feature type="transmembrane region" description="Helical" evidence="7">
    <location>
        <begin position="114"/>
        <end position="137"/>
    </location>
</feature>
<dbReference type="GO" id="GO:0005886">
    <property type="term" value="C:plasma membrane"/>
    <property type="evidence" value="ECO:0007669"/>
    <property type="project" value="UniProtKB-SubCell"/>
</dbReference>
<dbReference type="AlphaFoldDB" id="A0A317E6C0"/>
<evidence type="ECO:0000256" key="3">
    <source>
        <dbReference type="ARBA" id="ARBA00022475"/>
    </source>
</evidence>
<comment type="subcellular location">
    <subcellularLocation>
        <location evidence="1">Cell membrane</location>
        <topology evidence="1">Multi-pass membrane protein</topology>
    </subcellularLocation>
</comment>
<dbReference type="PIRSF" id="PIRSF004810">
    <property type="entry name" value="ChrA"/>
    <property type="match status" value="1"/>
</dbReference>
<keyword evidence="6 7" id="KW-0472">Membrane</keyword>
<keyword evidence="9" id="KW-1185">Reference proteome</keyword>
<feature type="transmembrane region" description="Helical" evidence="7">
    <location>
        <begin position="149"/>
        <end position="181"/>
    </location>
</feature>
<feature type="transmembrane region" description="Helical" evidence="7">
    <location>
        <begin position="239"/>
        <end position="259"/>
    </location>
</feature>
<protein>
    <submittedName>
        <fullName evidence="8">Chromate transporter</fullName>
    </submittedName>
</protein>
<dbReference type="GO" id="GO:0015109">
    <property type="term" value="F:chromate transmembrane transporter activity"/>
    <property type="evidence" value="ECO:0007669"/>
    <property type="project" value="InterPro"/>
</dbReference>
<feature type="transmembrane region" description="Helical" evidence="7">
    <location>
        <begin position="347"/>
        <end position="370"/>
    </location>
</feature>
<feature type="transmembrane region" description="Helical" evidence="7">
    <location>
        <begin position="86"/>
        <end position="108"/>
    </location>
</feature>
<keyword evidence="4 7" id="KW-0812">Transmembrane</keyword>
<dbReference type="RefSeq" id="WP_109906163.1">
    <property type="nucleotide sequence ID" value="NZ_QGLE01000006.1"/>
</dbReference>
<evidence type="ECO:0000256" key="7">
    <source>
        <dbReference type="SAM" id="Phobius"/>
    </source>
</evidence>
<dbReference type="NCBIfam" id="TIGR00937">
    <property type="entry name" value="2A51"/>
    <property type="match status" value="1"/>
</dbReference>
<dbReference type="InterPro" id="IPR003370">
    <property type="entry name" value="Chromate_transpt"/>
</dbReference>
<evidence type="ECO:0000256" key="1">
    <source>
        <dbReference type="ARBA" id="ARBA00004651"/>
    </source>
</evidence>
<proteinExistence type="inferred from homology"/>
<comment type="similarity">
    <text evidence="2">Belongs to the chromate ion transporter (CHR) (TC 2.A.51) family.</text>
</comment>
<comment type="caution">
    <text evidence="8">The sequence shown here is derived from an EMBL/GenBank/DDBJ whole genome shotgun (WGS) entry which is preliminary data.</text>
</comment>
<dbReference type="Proteomes" id="UP000245461">
    <property type="component" value="Unassembled WGS sequence"/>
</dbReference>
<evidence type="ECO:0000256" key="6">
    <source>
        <dbReference type="ARBA" id="ARBA00023136"/>
    </source>
</evidence>
<dbReference type="InterPro" id="IPR014047">
    <property type="entry name" value="Chr_Tranpt_l_chain"/>
</dbReference>
<dbReference type="PANTHER" id="PTHR33567:SF3">
    <property type="entry name" value="CHROMATE ION TRANSPORTER (EUROFUNG)"/>
    <property type="match status" value="1"/>
</dbReference>
<keyword evidence="3" id="KW-1003">Cell membrane</keyword>
<evidence type="ECO:0000313" key="8">
    <source>
        <dbReference type="EMBL" id="PWR22648.1"/>
    </source>
</evidence>
<evidence type="ECO:0000313" key="9">
    <source>
        <dbReference type="Proteomes" id="UP000245461"/>
    </source>
</evidence>
<feature type="transmembrane region" description="Helical" evidence="7">
    <location>
        <begin position="20"/>
        <end position="38"/>
    </location>
</feature>
<feature type="transmembrane region" description="Helical" evidence="7">
    <location>
        <begin position="206"/>
        <end position="227"/>
    </location>
</feature>
<gene>
    <name evidence="8" type="ORF">DKG74_12330</name>
</gene>
<feature type="transmembrane region" description="Helical" evidence="7">
    <location>
        <begin position="382"/>
        <end position="401"/>
    </location>
</feature>
<dbReference type="PANTHER" id="PTHR33567">
    <property type="entry name" value="CHROMATE ION TRANSPORTER (EUROFUNG)"/>
    <property type="match status" value="1"/>
</dbReference>
<evidence type="ECO:0000256" key="2">
    <source>
        <dbReference type="ARBA" id="ARBA00005262"/>
    </source>
</evidence>
<dbReference type="OrthoDB" id="8969999at2"/>
<name>A0A317E6C0_9PROT</name>
<evidence type="ECO:0000256" key="5">
    <source>
        <dbReference type="ARBA" id="ARBA00022989"/>
    </source>
</evidence>
<feature type="transmembrane region" description="Helical" evidence="7">
    <location>
        <begin position="310"/>
        <end position="335"/>
    </location>
</feature>
<organism evidence="8 9">
    <name type="scientific">Zavarzinia aquatilis</name>
    <dbReference type="NCBI Taxonomy" id="2211142"/>
    <lineage>
        <taxon>Bacteria</taxon>
        <taxon>Pseudomonadati</taxon>
        <taxon>Pseudomonadota</taxon>
        <taxon>Alphaproteobacteria</taxon>
        <taxon>Rhodospirillales</taxon>
        <taxon>Zavarziniaceae</taxon>
        <taxon>Zavarzinia</taxon>
    </lineage>
</organism>
<evidence type="ECO:0000256" key="4">
    <source>
        <dbReference type="ARBA" id="ARBA00022692"/>
    </source>
</evidence>
<reference evidence="8 9" key="1">
    <citation type="submission" date="2018-05" db="EMBL/GenBank/DDBJ databases">
        <title>Zavarzinia sp. HR-AS.</title>
        <authorList>
            <person name="Lee Y."/>
            <person name="Jeon C.O."/>
        </authorList>
    </citation>
    <scope>NUCLEOTIDE SEQUENCE [LARGE SCALE GENOMIC DNA]</scope>
    <source>
        <strain evidence="8 9">HR-AS</strain>
    </source>
</reference>
<dbReference type="Pfam" id="PF02417">
    <property type="entry name" value="Chromate_transp"/>
    <property type="match status" value="2"/>
</dbReference>
<keyword evidence="5 7" id="KW-1133">Transmembrane helix</keyword>
<accession>A0A317E6C0</accession>
<sequence length="421" mass="42883">MTEPVAPPSPPGLGGLARLFARIGLISFGGVAGQLALMHDEVVARRRWLDEATYLRALNFCMLLPGPEAQQLATFVGWRLAGWRGAAITGTLFVLPGALVMALLAYIAAAHGEAPLVAGLFAGVKPVVVGIVAAALWRLGRRALNTTGALLVALGALLALQLLQAPFPLVVIGAGLIGLFAGRREAAPAGAVPITRGGLVRQGARVLRLAVLFLLLWAVPVLLAIWLAGGGIFPALTALFTKSAFVTFGGAYAVLPYIADQAVALHGWLSAGEMVDGLALAETTPGPTILVLEYVGFLAAFKQPGALDPLVAGLLGAGLVTYVTFLPSFLFILAGAPLVEHLARAPAAAAALTAITAAVVGVMANLALFFGEAVLLPGGQPAWGPLVVALASMAALLRFNLATHGLVLAGAAVGAALTVMT</sequence>